<evidence type="ECO:0000313" key="3">
    <source>
        <dbReference type="EMBL" id="CAK7903623.1"/>
    </source>
</evidence>
<gene>
    <name evidence="3" type="primary">RIT1</name>
    <name evidence="3" type="ORF">CAAN4_D05446</name>
</gene>
<reference evidence="3 4" key="1">
    <citation type="submission" date="2024-01" db="EMBL/GenBank/DDBJ databases">
        <authorList>
            <consortium name="Genoscope - CEA"/>
            <person name="William W."/>
        </authorList>
    </citation>
    <scope>NUCLEOTIDE SEQUENCE [LARGE SCALE GENOMIC DNA]</scope>
    <source>
        <strain evidence="3 4">29B2s-10</strain>
    </source>
</reference>
<dbReference type="PANTHER" id="PTHR31811:SF0">
    <property type="entry name" value="TRNA A64-2'-O-RIBOSYLPHOSPHATE TRANSFERASE"/>
    <property type="match status" value="1"/>
</dbReference>
<organism evidence="3 4">
    <name type="scientific">[Candida] anglica</name>
    <dbReference type="NCBI Taxonomy" id="148631"/>
    <lineage>
        <taxon>Eukaryota</taxon>
        <taxon>Fungi</taxon>
        <taxon>Dikarya</taxon>
        <taxon>Ascomycota</taxon>
        <taxon>Saccharomycotina</taxon>
        <taxon>Pichiomycetes</taxon>
        <taxon>Debaryomycetaceae</taxon>
        <taxon>Kurtzmaniella</taxon>
    </lineage>
</organism>
<feature type="domain" description="Rit1 DUSP-like" evidence="1">
    <location>
        <begin position="398"/>
        <end position="500"/>
    </location>
</feature>
<dbReference type="EMBL" id="OZ004256">
    <property type="protein sequence ID" value="CAK7903623.1"/>
    <property type="molecule type" value="Genomic_DNA"/>
</dbReference>
<dbReference type="Pfam" id="PF04179">
    <property type="entry name" value="Init_tRNA_PT"/>
    <property type="match status" value="1"/>
</dbReference>
<evidence type="ECO:0000313" key="4">
    <source>
        <dbReference type="Proteomes" id="UP001497600"/>
    </source>
</evidence>
<keyword evidence="3" id="KW-0808">Transferase</keyword>
<sequence length="508" mass="56606">MSDRNFQDDYRTTINSISKELRKESLAVQNRLQSILYDAKFVSSLVERGRVQYPMVANERCGCWYVPPARQIDTCYFKSTDGHTGQWKFSMRRLNLNLLPLIAKHGGVSVVDSTRRGKKIPDALSKTIPMWCAVLNRIRFGGGKSGEEASVERGVAKDGAIDGWLCTPLETVSRSEHSQMAAKIPGLAVEVERLGILTREKLEKMMDKPLIPEWYYPGMKNSGGSGAGASSGFHYIQCITASRQVTAANKDMLPEYYVQGSADDHELWATADICQGKLDPVFFWSHVVTCSDIVDESTGYIHPWMKEEELVSRLNSLYEEKSGSSSSSSSSSSSALDVTRVGATGLLFGSLTQSMEYNTIRTLYPSVKQVVVFSEEWKINGIPEESDVSLRPTTVHLHRVSSSKKGSKQLRDLLPKLVQELERSYGTGSQGETMVLCDTGKDLSVALVLTLLCRNFDLEWARRSAYVRANKDLVKQQLGLLSQIRKVNPSRNTLQSVNLCLMDESPRS</sequence>
<dbReference type="InterPro" id="IPR007306">
    <property type="entry name" value="Rit1"/>
</dbReference>
<accession>A0ABP0ECF6</accession>
<keyword evidence="4" id="KW-1185">Reference proteome</keyword>
<dbReference type="Proteomes" id="UP001497600">
    <property type="component" value="Chromosome D"/>
</dbReference>
<evidence type="ECO:0000259" key="1">
    <source>
        <dbReference type="Pfam" id="PF04179"/>
    </source>
</evidence>
<dbReference type="Gene3D" id="3.90.190.10">
    <property type="entry name" value="Protein tyrosine phosphatase superfamily"/>
    <property type="match status" value="1"/>
</dbReference>
<evidence type="ECO:0000259" key="2">
    <source>
        <dbReference type="Pfam" id="PF17184"/>
    </source>
</evidence>
<dbReference type="InterPro" id="IPR029021">
    <property type="entry name" value="Prot-tyrosine_phosphatase-like"/>
</dbReference>
<proteinExistence type="predicted"/>
<dbReference type="PIRSF" id="PIRSF007747">
    <property type="entry name" value="Ribosyl_Ptfrase"/>
    <property type="match status" value="1"/>
</dbReference>
<feature type="domain" description="Rit1 N-terminal" evidence="2">
    <location>
        <begin position="21"/>
        <end position="290"/>
    </location>
</feature>
<dbReference type="InterPro" id="IPR033421">
    <property type="entry name" value="Rit1_DUSP-like"/>
</dbReference>
<dbReference type="PANTHER" id="PTHR31811">
    <property type="entry name" value="TRNA A64-2'-O-RIBOSYLPHOSPHATE TRANSFERASE"/>
    <property type="match status" value="1"/>
</dbReference>
<dbReference type="Pfam" id="PF17184">
    <property type="entry name" value="Rit1_C"/>
    <property type="match status" value="1"/>
</dbReference>
<dbReference type="GO" id="GO:0016740">
    <property type="term" value="F:transferase activity"/>
    <property type="evidence" value="ECO:0007669"/>
    <property type="project" value="UniProtKB-KW"/>
</dbReference>
<dbReference type="InterPro" id="IPR033449">
    <property type="entry name" value="Rit1_N"/>
</dbReference>
<protein>
    <submittedName>
        <fullName evidence="3">tRNA A64-2'-O-ribosylphosphate transferase</fullName>
    </submittedName>
</protein>
<name>A0ABP0ECF6_9ASCO</name>